<dbReference type="EMBL" id="JACIFO010000001">
    <property type="protein sequence ID" value="MBB4118010.1"/>
    <property type="molecule type" value="Genomic_DNA"/>
</dbReference>
<feature type="signal peptide" evidence="1">
    <location>
        <begin position="1"/>
        <end position="17"/>
    </location>
</feature>
<accession>A0A840ELZ5</accession>
<evidence type="ECO:0008006" key="4">
    <source>
        <dbReference type="Google" id="ProtNLM"/>
    </source>
</evidence>
<proteinExistence type="predicted"/>
<evidence type="ECO:0000256" key="1">
    <source>
        <dbReference type="SAM" id="SignalP"/>
    </source>
</evidence>
<organism evidence="2 3">
    <name type="scientific">Mesonia hippocampi</name>
    <dbReference type="NCBI Taxonomy" id="1628250"/>
    <lineage>
        <taxon>Bacteria</taxon>
        <taxon>Pseudomonadati</taxon>
        <taxon>Bacteroidota</taxon>
        <taxon>Flavobacteriia</taxon>
        <taxon>Flavobacteriales</taxon>
        <taxon>Flavobacteriaceae</taxon>
        <taxon>Mesonia</taxon>
    </lineage>
</organism>
<keyword evidence="3" id="KW-1185">Reference proteome</keyword>
<reference evidence="2 3" key="1">
    <citation type="submission" date="2020-08" db="EMBL/GenBank/DDBJ databases">
        <title>Genomic Encyclopedia of Type Strains, Phase IV (KMG-IV): sequencing the most valuable type-strain genomes for metagenomic binning, comparative biology and taxonomic classification.</title>
        <authorList>
            <person name="Goeker M."/>
        </authorList>
    </citation>
    <scope>NUCLEOTIDE SEQUENCE [LARGE SCALE GENOMIC DNA]</scope>
    <source>
        <strain evidence="2 3">DSM 29568</strain>
    </source>
</reference>
<dbReference type="InterPro" id="IPR021314">
    <property type="entry name" value="DUF2911"/>
</dbReference>
<dbReference type="Pfam" id="PF11138">
    <property type="entry name" value="DUF2911"/>
    <property type="match status" value="1"/>
</dbReference>
<gene>
    <name evidence="2" type="ORF">GGR32_000282</name>
</gene>
<name>A0A840ELZ5_9FLAO</name>
<keyword evidence="1" id="KW-0732">Signal</keyword>
<dbReference type="RefSeq" id="WP_183475650.1">
    <property type="nucleotide sequence ID" value="NZ_JACIFO010000001.1"/>
</dbReference>
<evidence type="ECO:0000313" key="2">
    <source>
        <dbReference type="EMBL" id="MBB4118010.1"/>
    </source>
</evidence>
<evidence type="ECO:0000313" key="3">
    <source>
        <dbReference type="Proteomes" id="UP000553034"/>
    </source>
</evidence>
<dbReference type="Proteomes" id="UP000553034">
    <property type="component" value="Unassembled WGS sequence"/>
</dbReference>
<comment type="caution">
    <text evidence="2">The sequence shown here is derived from an EMBL/GenBank/DDBJ whole genome shotgun (WGS) entry which is preliminary data.</text>
</comment>
<dbReference type="AlphaFoldDB" id="A0A840ELZ5"/>
<sequence length="280" mass="31674">MKKIFLFLFLTTSVTYAQLETPASSPKSAIKQIIGLTEVNIEYSRPSTQGREVWDGLVPYGKHWRTGANENTVITFKDDVLIGGEKLAAGEYAIYTIPNKANWEVIFYKKANNWGLPQPWDENLVALSTGVRAEKLPFPTETFTITINNLTHNTADIAFMWSDVMAVLPIEVPTEEKTMHNIKEVMSKNPTAGDYYKAASYFLEEGKDMEQAYDWLLKATKNEKKTPFYFLRKRALVEAELGLKEKAIKTAKLSLEKAKKAGSDDYVRLNEASLKEWGAL</sequence>
<protein>
    <recommendedName>
        <fullName evidence="4">Dihydrolipoamide dehydrogenase</fullName>
    </recommendedName>
</protein>
<feature type="chain" id="PRO_5032540330" description="Dihydrolipoamide dehydrogenase" evidence="1">
    <location>
        <begin position="18"/>
        <end position="280"/>
    </location>
</feature>